<sequence length="176" mass="20515">MQDEETCLKTPILENSRSSKRLILSRQIPNFILLSTFIVISILCLIFLKKSQDDLLPHYHDFADKREILGIPNFFNVSSNGFFVIFGLIGIYMMVLLKRDTEVERVRMNSVESLTYIFFFLAIVGTGFGSGYYHWNPDTNTLFWDRFFISLAIMAFFSVMLNERVLPEICPIKEKM</sequence>
<dbReference type="Proteomes" id="UP000887540">
    <property type="component" value="Unplaced"/>
</dbReference>
<dbReference type="AlphaFoldDB" id="A0A914EK66"/>
<keyword evidence="1" id="KW-0472">Membrane</keyword>
<keyword evidence="2" id="KW-1185">Reference proteome</keyword>
<accession>A0A914EK66</accession>
<organism evidence="2 3">
    <name type="scientific">Acrobeloides nanus</name>
    <dbReference type="NCBI Taxonomy" id="290746"/>
    <lineage>
        <taxon>Eukaryota</taxon>
        <taxon>Metazoa</taxon>
        <taxon>Ecdysozoa</taxon>
        <taxon>Nematoda</taxon>
        <taxon>Chromadorea</taxon>
        <taxon>Rhabditida</taxon>
        <taxon>Tylenchina</taxon>
        <taxon>Cephalobomorpha</taxon>
        <taxon>Cephaloboidea</taxon>
        <taxon>Cephalobidae</taxon>
        <taxon>Acrobeloides</taxon>
    </lineage>
</organism>
<dbReference type="PANTHER" id="PTHR34368:SF1">
    <property type="entry name" value="OS01G0962200 PROTEIN"/>
    <property type="match status" value="1"/>
</dbReference>
<feature type="transmembrane region" description="Helical" evidence="1">
    <location>
        <begin position="147"/>
        <end position="166"/>
    </location>
</feature>
<evidence type="ECO:0000256" key="1">
    <source>
        <dbReference type="SAM" id="Phobius"/>
    </source>
</evidence>
<feature type="transmembrane region" description="Helical" evidence="1">
    <location>
        <begin position="68"/>
        <end position="95"/>
    </location>
</feature>
<dbReference type="WBParaSite" id="ACRNAN_scaffold873.g31484.t1">
    <property type="protein sequence ID" value="ACRNAN_scaffold873.g31484.t1"/>
    <property type="gene ID" value="ACRNAN_scaffold873.g31484"/>
</dbReference>
<feature type="transmembrane region" description="Helical" evidence="1">
    <location>
        <begin position="28"/>
        <end position="48"/>
    </location>
</feature>
<name>A0A914EK66_9BILA</name>
<keyword evidence="1" id="KW-1133">Transmembrane helix</keyword>
<evidence type="ECO:0000313" key="3">
    <source>
        <dbReference type="WBParaSite" id="ACRNAN_scaffold873.g31484.t1"/>
    </source>
</evidence>
<reference evidence="3" key="1">
    <citation type="submission" date="2022-11" db="UniProtKB">
        <authorList>
            <consortium name="WormBaseParasite"/>
        </authorList>
    </citation>
    <scope>IDENTIFICATION</scope>
</reference>
<proteinExistence type="predicted"/>
<protein>
    <submittedName>
        <fullName evidence="3">Uncharacterized protein</fullName>
    </submittedName>
</protein>
<dbReference type="PANTHER" id="PTHR34368">
    <property type="entry name" value="OS01G0962200 PROTEIN"/>
    <property type="match status" value="1"/>
</dbReference>
<feature type="transmembrane region" description="Helical" evidence="1">
    <location>
        <begin position="116"/>
        <end position="135"/>
    </location>
</feature>
<evidence type="ECO:0000313" key="2">
    <source>
        <dbReference type="Proteomes" id="UP000887540"/>
    </source>
</evidence>
<keyword evidence="1" id="KW-0812">Transmembrane</keyword>